<name>A0A7W7YAP1_9BACT</name>
<keyword evidence="2" id="KW-1185">Reference proteome</keyword>
<evidence type="ECO:0000313" key="2">
    <source>
        <dbReference type="Proteomes" id="UP000590740"/>
    </source>
</evidence>
<dbReference type="EMBL" id="JACHIG010000004">
    <property type="protein sequence ID" value="MBB5032502.1"/>
    <property type="molecule type" value="Genomic_DNA"/>
</dbReference>
<dbReference type="AlphaFoldDB" id="A0A7W7YAP1"/>
<comment type="caution">
    <text evidence="1">The sequence shown here is derived from an EMBL/GenBank/DDBJ whole genome shotgun (WGS) entry which is preliminary data.</text>
</comment>
<dbReference type="PANTHER" id="PTHR47483">
    <property type="entry name" value="BETA-ARABINOFURANOSYLTRANSFERASE RAY1"/>
    <property type="match status" value="1"/>
</dbReference>
<dbReference type="PANTHER" id="PTHR47483:SF1">
    <property type="entry name" value="BETA-ARABINOFURANOSYLTRANSFERASE RAY1"/>
    <property type="match status" value="1"/>
</dbReference>
<gene>
    <name evidence="1" type="ORF">HNQ65_002084</name>
</gene>
<dbReference type="GO" id="GO:0016757">
    <property type="term" value="F:glycosyltransferase activity"/>
    <property type="evidence" value="ECO:0007669"/>
    <property type="project" value="InterPro"/>
</dbReference>
<sequence length="287" mass="32737">MSPGEPLRLTLFAVPKPFEGHIGCIQRNAVRSWRQLGEQVQILLFGDEHGTREMAQEVGAVHLPHIRYNQHGTPLLDGVFAEAHQHGTAPFLVYVNADIILLDDLWTTLEIVRQSAHQRFLIFGKRTDLDVTETIPMESAGWQQQLRLDAAQRGVLAYRGCKDYFLFSRLVYETIPAFAVGRGNWDNWMLHDAKLRKIPVIDVTGTLTAIHQNHGYSHTKGSRKMAYVTGAEARENERLAGGQNIVSGSTPTHTIRGRQIRRLSWMASRWLYWREIPQLFKLLKSFC</sequence>
<reference evidence="1 2" key="1">
    <citation type="submission" date="2020-08" db="EMBL/GenBank/DDBJ databases">
        <title>Genomic Encyclopedia of Type Strains, Phase IV (KMG-IV): sequencing the most valuable type-strain genomes for metagenomic binning, comparative biology and taxonomic classification.</title>
        <authorList>
            <person name="Goeker M."/>
        </authorList>
    </citation>
    <scope>NUCLEOTIDE SEQUENCE [LARGE SCALE GENOMIC DNA]</scope>
    <source>
        <strain evidence="1 2">DSM 12252</strain>
    </source>
</reference>
<accession>A0A7W7YAP1</accession>
<dbReference type="InterPro" id="IPR044575">
    <property type="entry name" value="RAY1-like"/>
</dbReference>
<evidence type="ECO:0000313" key="1">
    <source>
        <dbReference type="EMBL" id="MBB5032502.1"/>
    </source>
</evidence>
<dbReference type="Proteomes" id="UP000590740">
    <property type="component" value="Unassembled WGS sequence"/>
</dbReference>
<protein>
    <submittedName>
        <fullName evidence="1">Uncharacterized protein</fullName>
    </submittedName>
</protein>
<dbReference type="RefSeq" id="WP_184339432.1">
    <property type="nucleotide sequence ID" value="NZ_JACHIG010000004.1"/>
</dbReference>
<proteinExistence type="predicted"/>
<organism evidence="1 2">
    <name type="scientific">Prosthecobacter vanneervenii</name>
    <dbReference type="NCBI Taxonomy" id="48466"/>
    <lineage>
        <taxon>Bacteria</taxon>
        <taxon>Pseudomonadati</taxon>
        <taxon>Verrucomicrobiota</taxon>
        <taxon>Verrucomicrobiia</taxon>
        <taxon>Verrucomicrobiales</taxon>
        <taxon>Verrucomicrobiaceae</taxon>
        <taxon>Prosthecobacter</taxon>
    </lineage>
</organism>